<dbReference type="EMBL" id="CP146069">
    <property type="protein sequence ID" value="WWR46831.1"/>
    <property type="molecule type" value="Genomic_DNA"/>
</dbReference>
<dbReference type="PANTHER" id="PTHR30531">
    <property type="entry name" value="FLAGELLAR BIOSYNTHETIC PROTEIN FLHB"/>
    <property type="match status" value="1"/>
</dbReference>
<feature type="transmembrane region" description="Helical" evidence="3">
    <location>
        <begin position="157"/>
        <end position="173"/>
    </location>
</feature>
<keyword evidence="5" id="KW-1185">Reference proteome</keyword>
<organism evidence="4 5">
    <name type="scientific">Roseovarius phycicola</name>
    <dbReference type="NCBI Taxonomy" id="3080976"/>
    <lineage>
        <taxon>Bacteria</taxon>
        <taxon>Pseudomonadati</taxon>
        <taxon>Pseudomonadota</taxon>
        <taxon>Alphaproteobacteria</taxon>
        <taxon>Rhodobacterales</taxon>
        <taxon>Roseobacteraceae</taxon>
        <taxon>Roseovarius</taxon>
    </lineage>
</organism>
<keyword evidence="3" id="KW-0812">Transmembrane</keyword>
<comment type="similarity">
    <text evidence="1">Belongs to the type III secretion exporter family.</text>
</comment>
<evidence type="ECO:0000256" key="2">
    <source>
        <dbReference type="SAM" id="MobiDB-lite"/>
    </source>
</evidence>
<evidence type="ECO:0000313" key="4">
    <source>
        <dbReference type="EMBL" id="WWR46831.1"/>
    </source>
</evidence>
<dbReference type="Pfam" id="PF01312">
    <property type="entry name" value="Bac_export_2"/>
    <property type="match status" value="1"/>
</dbReference>
<feature type="compositionally biased region" description="Basic and acidic residues" evidence="2">
    <location>
        <begin position="1"/>
        <end position="25"/>
    </location>
</feature>
<reference evidence="4 5" key="1">
    <citation type="submission" date="2023-10" db="EMBL/GenBank/DDBJ databases">
        <title>Roseovarius strain S88 nov., isolated from a marine algae.</title>
        <authorList>
            <person name="Lee M.W."/>
            <person name="Lee J.K."/>
            <person name="Kim J.M."/>
            <person name="Choi D.G."/>
            <person name="Baek J.H."/>
            <person name="Bayburt H."/>
            <person name="Jung J.J."/>
            <person name="Han D.M."/>
            <person name="Jeon C.O."/>
        </authorList>
    </citation>
    <scope>NUCLEOTIDE SEQUENCE [LARGE SCALE GENOMIC DNA]</scope>
    <source>
        <strain evidence="4 5">S88</strain>
    </source>
</reference>
<dbReference type="Proteomes" id="UP001364156">
    <property type="component" value="Chromosome"/>
</dbReference>
<name>A0ABZ2HLK0_9RHOB</name>
<dbReference type="Gene3D" id="3.40.1690.10">
    <property type="entry name" value="secretion proteins EscU"/>
    <property type="match status" value="1"/>
</dbReference>
<dbReference type="PANTHER" id="PTHR30531:SF12">
    <property type="entry name" value="FLAGELLAR BIOSYNTHETIC PROTEIN FLHB"/>
    <property type="match status" value="1"/>
</dbReference>
<keyword evidence="4" id="KW-0282">Flagellum</keyword>
<sequence>MSGKPDDDSEKSHEPTPHKLAEARKKGQIAKSTDLTTAAAYGGFLLTALVAGEASVDTLAVLFKALIVQSNSFADLIFEGSDQVVLGSILNVLAAGLLAWFIIPAATALASVVAQRSFIVTPSKLTPKLSRISLVQNAKNKFGPSGLFEFFKNFAKLLLYSCLLAVFLIYRLPDLAGSVHAEPAQIGALLTRVLIDFMFVVLVIAMAVGAVDYTWHYFDHLRQNRMSHQELKEEFKQNEGDPHLKNERRQRAARIASEQMIAEVRDAEVVIMNPTHFAVALKWSREPGAAPVCVAKAVDHMALAIRDVAIEHGVPVRRDAPTARALFASTEIGEEIDPSHYRAVAAAVRFAENMRKRARSM</sequence>
<evidence type="ECO:0000256" key="1">
    <source>
        <dbReference type="ARBA" id="ARBA00010690"/>
    </source>
</evidence>
<dbReference type="InterPro" id="IPR029025">
    <property type="entry name" value="T3SS_substrate_exporter_C"/>
</dbReference>
<dbReference type="RefSeq" id="WP_338549676.1">
    <property type="nucleotide sequence ID" value="NZ_CP146069.1"/>
</dbReference>
<keyword evidence="3" id="KW-0472">Membrane</keyword>
<dbReference type="SUPFAM" id="SSF160544">
    <property type="entry name" value="EscU C-terminal domain-like"/>
    <property type="match status" value="1"/>
</dbReference>
<keyword evidence="3" id="KW-1133">Transmembrane helix</keyword>
<feature type="transmembrane region" description="Helical" evidence="3">
    <location>
        <begin position="193"/>
        <end position="215"/>
    </location>
</feature>
<feature type="transmembrane region" description="Helical" evidence="3">
    <location>
        <begin position="89"/>
        <end position="114"/>
    </location>
</feature>
<feature type="region of interest" description="Disordered" evidence="2">
    <location>
        <begin position="1"/>
        <end position="27"/>
    </location>
</feature>
<protein>
    <submittedName>
        <fullName evidence="4">Flagellar type III secretion system protein FlhB</fullName>
    </submittedName>
</protein>
<proteinExistence type="inferred from homology"/>
<evidence type="ECO:0000313" key="5">
    <source>
        <dbReference type="Proteomes" id="UP001364156"/>
    </source>
</evidence>
<keyword evidence="4" id="KW-0969">Cilium</keyword>
<accession>A0ABZ2HLK0</accession>
<dbReference type="PRINTS" id="PR00950">
    <property type="entry name" value="TYPE3IMSPROT"/>
</dbReference>
<evidence type="ECO:0000256" key="3">
    <source>
        <dbReference type="SAM" id="Phobius"/>
    </source>
</evidence>
<keyword evidence="4" id="KW-0966">Cell projection</keyword>
<gene>
    <name evidence="4" type="ORF">RZ517_01215</name>
</gene>
<dbReference type="InterPro" id="IPR006135">
    <property type="entry name" value="T3SS_substrate_exporter"/>
</dbReference>